<keyword evidence="3" id="KW-1185">Reference proteome</keyword>
<evidence type="ECO:0000313" key="3">
    <source>
        <dbReference type="Proteomes" id="UP000253790"/>
    </source>
</evidence>
<dbReference type="Gene3D" id="3.40.50.2000">
    <property type="entry name" value="Glycogen Phosphorylase B"/>
    <property type="match status" value="1"/>
</dbReference>
<dbReference type="AlphaFoldDB" id="A0A345NMT8"/>
<dbReference type="SUPFAM" id="SSF53756">
    <property type="entry name" value="UDP-Glycosyltransferase/glycogen phosphorylase"/>
    <property type="match status" value="1"/>
</dbReference>
<dbReference type="Proteomes" id="UP000253790">
    <property type="component" value="Chromosome"/>
</dbReference>
<dbReference type="KEGG" id="orn:DV701_09645"/>
<evidence type="ECO:0000313" key="2">
    <source>
        <dbReference type="EMBL" id="AXH96346.1"/>
    </source>
</evidence>
<dbReference type="Pfam" id="PF04101">
    <property type="entry name" value="Glyco_tran_28_C"/>
    <property type="match status" value="1"/>
</dbReference>
<proteinExistence type="predicted"/>
<dbReference type="RefSeq" id="WP_114928111.1">
    <property type="nucleotide sequence ID" value="NZ_CP031229.1"/>
</dbReference>
<dbReference type="PANTHER" id="PTHR21015:SF28">
    <property type="entry name" value="SLL1722 PROTEIN"/>
    <property type="match status" value="1"/>
</dbReference>
<dbReference type="OrthoDB" id="9802126at2"/>
<feature type="domain" description="Glycosyl transferase family 28 C-terminal" evidence="1">
    <location>
        <begin position="256"/>
        <end position="353"/>
    </location>
</feature>
<name>A0A345NMT8_9MICO</name>
<gene>
    <name evidence="2" type="ORF">DV701_09645</name>
</gene>
<sequence>MAPTTTHASEPLRVVFYSHDSQGLGHFRRNRALAHSLSRRLPVLLGRPVTGLLINGVAGTSASSVPEGFDVVTLPAVGKSGRSYGPRSLSVGLAAVTSLRGSIVHATLSSFAPDLVVVDRHALGVGGELAPALADLRADRPGARVVLGLREVLDAPQTVAAEWDRTPPEVVRELFDEIWVYGDPRVHDLRRTGELPAALHDLVRYQGYLAHGRAEDPPGVDPDRPYLLTTAGGGSDGTALCLAAAAAPLPTGHSHLVVTGPQMSDADHRRVERAAGPRTRVVRSVPDAAGLIRRAAATVSMAGYNTVTESLATTVPALLVPREWPRREQLIRSHGLAAAGATDLLRQGDLSSRALGAWFAARAGDRIDRRHLDLNGLAAVARAAADLTAHPSVPHQEQHHAVAV</sequence>
<dbReference type="GO" id="GO:0016758">
    <property type="term" value="F:hexosyltransferase activity"/>
    <property type="evidence" value="ECO:0007669"/>
    <property type="project" value="InterPro"/>
</dbReference>
<dbReference type="InterPro" id="IPR007235">
    <property type="entry name" value="Glyco_trans_28_C"/>
</dbReference>
<accession>A0A345NMT8</accession>
<dbReference type="PANTHER" id="PTHR21015">
    <property type="entry name" value="UDP-N-ACETYLGLUCOSAMINE--N-ACETYLMURAMYL-(PENTAPEPTIDE) PYROPHOSPHORYL-UNDECAPRENOL N-ACETYLGLUCOSAMINE TRANSFERASE 1"/>
    <property type="match status" value="1"/>
</dbReference>
<dbReference type="EMBL" id="CP031229">
    <property type="protein sequence ID" value="AXH96346.1"/>
    <property type="molecule type" value="Genomic_DNA"/>
</dbReference>
<evidence type="ECO:0000259" key="1">
    <source>
        <dbReference type="Pfam" id="PF04101"/>
    </source>
</evidence>
<reference evidence="2 3" key="1">
    <citation type="submission" date="2018-07" db="EMBL/GenBank/DDBJ databases">
        <title>Complete genome sequencing of Ornithinimicrobium sp. AMA3305.</title>
        <authorList>
            <person name="Bae J.-W."/>
        </authorList>
    </citation>
    <scope>NUCLEOTIDE SEQUENCE [LARGE SCALE GENOMIC DNA]</scope>
    <source>
        <strain evidence="2 3">AMA3305</strain>
    </source>
</reference>
<protein>
    <submittedName>
        <fullName evidence="2">Glycosyl transferase family 28</fullName>
    </submittedName>
</protein>
<keyword evidence="2" id="KW-0808">Transferase</keyword>
<organism evidence="2 3">
    <name type="scientific">Ornithinimicrobium avium</name>
    <dbReference type="NCBI Taxonomy" id="2283195"/>
    <lineage>
        <taxon>Bacteria</taxon>
        <taxon>Bacillati</taxon>
        <taxon>Actinomycetota</taxon>
        <taxon>Actinomycetes</taxon>
        <taxon>Micrococcales</taxon>
        <taxon>Ornithinimicrobiaceae</taxon>
        <taxon>Ornithinimicrobium</taxon>
    </lineage>
</organism>